<dbReference type="Pfam" id="PF01924">
    <property type="entry name" value="HypD"/>
    <property type="match status" value="1"/>
</dbReference>
<dbReference type="Gene3D" id="6.10.20.100">
    <property type="match status" value="1"/>
</dbReference>
<dbReference type="NCBIfam" id="TIGR00075">
    <property type="entry name" value="hypD"/>
    <property type="match status" value="1"/>
</dbReference>
<evidence type="ECO:0000313" key="5">
    <source>
        <dbReference type="Proteomes" id="UP001079657"/>
    </source>
</evidence>
<sequence length="367" mass="41055">MINDNKLNKIVDNINRFGEEIKLDNINIMEVCGTHTHSIAKYGIKSILSNKINLISGPGCPVCVTHQSYIDAAIDLSRKGVIIATFGDLMRVNGNQGNLLEEKSKGRDIRVVYSVYDVVNIAEKNKEKQVVFLGVGFETTAPIIAAVIKEAHNRKIKNLYFLTSIKIMPPILDKILTLKTKNIDGIICPGNVAVIKGAESFKFIYEKYGVPAVVCGFEPEDILGGIYFLIKEIKRKQEGKRQRGFENLYRRCVSDLGNKMAIELIEEIFKIDNVLWRGIGNVNNSALVIKDKYSELDAVKKFNLYRYFNDKEEVLREDNGCKCSEVLIGNISPKECGLFGKVCTPRTPCGPCMVSSEGACAAYYKYI</sequence>
<reference evidence="4" key="1">
    <citation type="submission" date="2022-12" db="EMBL/GenBank/DDBJ databases">
        <authorList>
            <person name="Wang J."/>
        </authorList>
    </citation>
    <scope>NUCLEOTIDE SEQUENCE</scope>
    <source>
        <strain evidence="4">HY-42-06</strain>
    </source>
</reference>
<accession>A0ABT4CSH9</accession>
<dbReference type="InterPro" id="IPR002780">
    <property type="entry name" value="Hyd_form_HypD"/>
</dbReference>
<organism evidence="4 5">
    <name type="scientific">Clostridium ganghwense</name>
    <dbReference type="NCBI Taxonomy" id="312089"/>
    <lineage>
        <taxon>Bacteria</taxon>
        <taxon>Bacillati</taxon>
        <taxon>Bacillota</taxon>
        <taxon>Clostridia</taxon>
        <taxon>Eubacteriales</taxon>
        <taxon>Clostridiaceae</taxon>
        <taxon>Clostridium</taxon>
    </lineage>
</organism>
<gene>
    <name evidence="4" type="primary">hypD</name>
    <name evidence="4" type="ORF">OXH55_15450</name>
</gene>
<comment type="caution">
    <text evidence="4">The sequence shown here is derived from an EMBL/GenBank/DDBJ whole genome shotgun (WGS) entry which is preliminary data.</text>
</comment>
<evidence type="ECO:0000313" key="4">
    <source>
        <dbReference type="EMBL" id="MCY6372030.1"/>
    </source>
</evidence>
<evidence type="ECO:0000256" key="3">
    <source>
        <dbReference type="ARBA" id="ARBA00023004"/>
    </source>
</evidence>
<dbReference type="InterPro" id="IPR042244">
    <property type="entry name" value="HypD_2_sf"/>
</dbReference>
<keyword evidence="3" id="KW-0408">Iron</keyword>
<evidence type="ECO:0000256" key="1">
    <source>
        <dbReference type="ARBA" id="ARBA00007888"/>
    </source>
</evidence>
<keyword evidence="5" id="KW-1185">Reference proteome</keyword>
<dbReference type="Gene3D" id="3.40.50.11750">
    <property type="entry name" value="HypD, alpha/beta domain 1"/>
    <property type="match status" value="2"/>
</dbReference>
<proteinExistence type="inferred from homology"/>
<dbReference type="PANTHER" id="PTHR30149:SF0">
    <property type="entry name" value="HYDROGENASE MATURATION FACTOR HYPD"/>
    <property type="match status" value="1"/>
</dbReference>
<comment type="similarity">
    <text evidence="1">Belongs to the HypD family.</text>
</comment>
<dbReference type="EMBL" id="JAPQES010000006">
    <property type="protein sequence ID" value="MCY6372030.1"/>
    <property type="molecule type" value="Genomic_DNA"/>
</dbReference>
<keyword evidence="2" id="KW-0479">Metal-binding</keyword>
<dbReference type="PIRSF" id="PIRSF005622">
    <property type="entry name" value="Hydrgn_mat_hypD"/>
    <property type="match status" value="1"/>
</dbReference>
<dbReference type="InterPro" id="IPR042243">
    <property type="entry name" value="HypD_1"/>
</dbReference>
<name>A0ABT4CSH9_9CLOT</name>
<protein>
    <submittedName>
        <fullName evidence="4">Hydrogenase formation protein HypD</fullName>
    </submittedName>
</protein>
<dbReference type="Proteomes" id="UP001079657">
    <property type="component" value="Unassembled WGS sequence"/>
</dbReference>
<dbReference type="RefSeq" id="WP_268050946.1">
    <property type="nucleotide sequence ID" value="NZ_JAPQES010000006.1"/>
</dbReference>
<evidence type="ECO:0000256" key="2">
    <source>
        <dbReference type="ARBA" id="ARBA00022723"/>
    </source>
</evidence>
<dbReference type="PANTHER" id="PTHR30149">
    <property type="entry name" value="HYDROGENASE PROTEIN ASSEMBLY PROTEIN HYPD"/>
    <property type="match status" value="1"/>
</dbReference>